<dbReference type="EMBL" id="BSYI01000003">
    <property type="protein sequence ID" value="GMG81442.1"/>
    <property type="molecule type" value="Genomic_DNA"/>
</dbReference>
<dbReference type="Proteomes" id="UP001239909">
    <property type="component" value="Unassembled WGS sequence"/>
</dbReference>
<protein>
    <submittedName>
        <fullName evidence="2">Uncharacterized protein</fullName>
    </submittedName>
</protein>
<evidence type="ECO:0000313" key="2">
    <source>
        <dbReference type="EMBL" id="GMG81442.1"/>
    </source>
</evidence>
<keyword evidence="3" id="KW-1185">Reference proteome</keyword>
<sequence length="330" mass="35612">MAGAQQPAAPGDGWGPDLDRFTARIAESLDANDIGRRDPAFIYLRAPFDGSNRVVCPPLSARLAEALRARLPAAFERAGRHGARLVQMQGSGPGQYVLVVNWLTAGPYMVLSFRLGDLGTEQIAEIGSGALPVSPDGLGPEPRACLAPIRVVNRLLTAEAPLFLHRTPSIFSEEIGVIEAGTHFRLLGRVPWAEGDWAVVKPLDQRDEPFGETLGFAMVPPTEAETRRRETPRPQPAEPAPVSAPAGAAEIELVSGRQATVCGTHALRVRVVRQASSPGYRQKIRWYPPGREGSVGIAPGEEIALAPDCRLRLLRTTRKLDLVAIFARLP</sequence>
<reference evidence="2 3" key="1">
    <citation type="submission" date="2023-04" db="EMBL/GenBank/DDBJ databases">
        <title>Marinoamorphus aggregata gen. nov., sp. Nov., isolate from tissue of brittle star Ophioplocus japonicus.</title>
        <authorList>
            <person name="Kawano K."/>
            <person name="Sawayama S."/>
            <person name="Nakagawa S."/>
        </authorList>
    </citation>
    <scope>NUCLEOTIDE SEQUENCE [LARGE SCALE GENOMIC DNA]</scope>
    <source>
        <strain evidence="2 3">NKW23</strain>
    </source>
</reference>
<feature type="region of interest" description="Disordered" evidence="1">
    <location>
        <begin position="221"/>
        <end position="245"/>
    </location>
</feature>
<comment type="caution">
    <text evidence="2">The sequence shown here is derived from an EMBL/GenBank/DDBJ whole genome shotgun (WGS) entry which is preliminary data.</text>
</comment>
<organism evidence="2 3">
    <name type="scientific">Paralimibaculum aggregatum</name>
    <dbReference type="NCBI Taxonomy" id="3036245"/>
    <lineage>
        <taxon>Bacteria</taxon>
        <taxon>Pseudomonadati</taxon>
        <taxon>Pseudomonadota</taxon>
        <taxon>Alphaproteobacteria</taxon>
        <taxon>Rhodobacterales</taxon>
        <taxon>Paracoccaceae</taxon>
        <taxon>Paralimibaculum</taxon>
    </lineage>
</organism>
<proteinExistence type="predicted"/>
<evidence type="ECO:0000256" key="1">
    <source>
        <dbReference type="SAM" id="MobiDB-lite"/>
    </source>
</evidence>
<gene>
    <name evidence="2" type="ORF">LNKW23_06550</name>
</gene>
<name>A0ABQ6LIF9_9RHOB</name>
<evidence type="ECO:0000313" key="3">
    <source>
        <dbReference type="Proteomes" id="UP001239909"/>
    </source>
</evidence>
<accession>A0ABQ6LIF9</accession>